<dbReference type="GO" id="GO:0005737">
    <property type="term" value="C:cytoplasm"/>
    <property type="evidence" value="ECO:0007669"/>
    <property type="project" value="TreeGrafter"/>
</dbReference>
<dbReference type="PIRSF" id="PIRSF037227">
    <property type="entry name" value="Aminobenzoyl-glu_utiliz_pB"/>
    <property type="match status" value="1"/>
</dbReference>
<dbReference type="Gene3D" id="3.40.630.10">
    <property type="entry name" value="Zn peptidases"/>
    <property type="match status" value="1"/>
</dbReference>
<dbReference type="InterPro" id="IPR052030">
    <property type="entry name" value="Peptidase_M20/M20A_hydrolases"/>
</dbReference>
<proteinExistence type="predicted"/>
<dbReference type="InterPro" id="IPR002933">
    <property type="entry name" value="Peptidase_M20"/>
</dbReference>
<dbReference type="InterPro" id="IPR017439">
    <property type="entry name" value="Amidohydrolase"/>
</dbReference>
<sequence>MQNDRFSLEEISQQVDAKAFEFCALSDRIWTMPELAFQEHRAMAEQSALLKQEGFRIARNAGGVPTAFVAEYGQGGPIIGILGEYDALPELSQVSGSLHQEAAAQGANGHGCGHNLLGAGAALAATALKVTLATEGIPGTVRYYGCPAEENGGGKTYMARAGLFDDLDVAFCWHPHVINEVPTTSSLAEIQAYFRFHGRATHAAASPHMGRSALDAVELMNVGVNYMREHMPSDARVHYAVTNSGGDAPNTVQAYAESLYSIRSPLLPDAQQLFTRIRKIADGAALMTETSVVVQIAGGSSNIIPNKVLQEIMYEKMCRIGPPAFDEADYSFAKKLREAALSKESVSASIAPRDLSLTSKILHDGVLPPSAREEAEMGTTDVGDVSWIVPTAQCHTACFAIGTEFHTWQLVTQGNLPAAHKGLVLAAKTIAAAAADCLRNPAILARAKAELKERIGSHSYVCPIPPDVMPDDLCKKPA</sequence>
<dbReference type="GO" id="GO:0046657">
    <property type="term" value="P:folic acid catabolic process"/>
    <property type="evidence" value="ECO:0007669"/>
    <property type="project" value="TreeGrafter"/>
</dbReference>
<dbReference type="FunFam" id="3.30.70.360:FF:000004">
    <property type="entry name" value="Peptidase M20 domain-containing protein 2"/>
    <property type="match status" value="1"/>
</dbReference>
<evidence type="ECO:0000259" key="2">
    <source>
        <dbReference type="Pfam" id="PF07687"/>
    </source>
</evidence>
<dbReference type="Gene3D" id="3.30.70.360">
    <property type="match status" value="1"/>
</dbReference>
<dbReference type="AlphaFoldDB" id="A0A444HQZ8"/>
<dbReference type="EMBL" id="SBHX01000063">
    <property type="protein sequence ID" value="RWX25244.1"/>
    <property type="molecule type" value="Genomic_DNA"/>
</dbReference>
<accession>A0A444HQZ8</accession>
<dbReference type="PANTHER" id="PTHR30575">
    <property type="entry name" value="PEPTIDASE M20"/>
    <property type="match status" value="1"/>
</dbReference>
<dbReference type="PANTHER" id="PTHR30575:SF0">
    <property type="entry name" value="XAA-ARG DIPEPTIDASE"/>
    <property type="match status" value="1"/>
</dbReference>
<dbReference type="RefSeq" id="WP_128411762.1">
    <property type="nucleotide sequence ID" value="NZ_SBHX01000063.1"/>
</dbReference>
<dbReference type="NCBIfam" id="TIGR01891">
    <property type="entry name" value="amidohydrolases"/>
    <property type="match status" value="1"/>
</dbReference>
<keyword evidence="1 3" id="KW-0378">Hydrolase</keyword>
<dbReference type="Pfam" id="PF07687">
    <property type="entry name" value="M20_dimer"/>
    <property type="match status" value="1"/>
</dbReference>
<organism evidence="3 4">
    <name type="scientific">Rhizobium leguminosarum</name>
    <dbReference type="NCBI Taxonomy" id="384"/>
    <lineage>
        <taxon>Bacteria</taxon>
        <taxon>Pseudomonadati</taxon>
        <taxon>Pseudomonadota</taxon>
        <taxon>Alphaproteobacteria</taxon>
        <taxon>Hyphomicrobiales</taxon>
        <taxon>Rhizobiaceae</taxon>
        <taxon>Rhizobium/Agrobacterium group</taxon>
        <taxon>Rhizobium</taxon>
    </lineage>
</organism>
<dbReference type="SUPFAM" id="SSF53187">
    <property type="entry name" value="Zn-dependent exopeptidases"/>
    <property type="match status" value="1"/>
</dbReference>
<dbReference type="InterPro" id="IPR036264">
    <property type="entry name" value="Bact_exopeptidase_dim_dom"/>
</dbReference>
<name>A0A444HQZ8_RHILE</name>
<dbReference type="InterPro" id="IPR017145">
    <property type="entry name" value="Aminobenzoyl-glu_utiliz_pB"/>
</dbReference>
<evidence type="ECO:0000313" key="3">
    <source>
        <dbReference type="EMBL" id="RWX25244.1"/>
    </source>
</evidence>
<dbReference type="GO" id="GO:0071713">
    <property type="term" value="F:para-aminobenzoyl-glutamate hydrolase activity"/>
    <property type="evidence" value="ECO:0007669"/>
    <property type="project" value="TreeGrafter"/>
</dbReference>
<dbReference type="SUPFAM" id="SSF55031">
    <property type="entry name" value="Bacterial exopeptidase dimerisation domain"/>
    <property type="match status" value="1"/>
</dbReference>
<comment type="caution">
    <text evidence="3">The sequence shown here is derived from an EMBL/GenBank/DDBJ whole genome shotgun (WGS) entry which is preliminary data.</text>
</comment>
<protein>
    <submittedName>
        <fullName evidence="3">Amidohydrolase</fullName>
    </submittedName>
</protein>
<dbReference type="InterPro" id="IPR011650">
    <property type="entry name" value="Peptidase_M20_dimer"/>
</dbReference>
<dbReference type="GO" id="GO:0016805">
    <property type="term" value="F:dipeptidase activity"/>
    <property type="evidence" value="ECO:0007669"/>
    <property type="project" value="TreeGrafter"/>
</dbReference>
<dbReference type="Pfam" id="PF01546">
    <property type="entry name" value="Peptidase_M20"/>
    <property type="match status" value="1"/>
</dbReference>
<dbReference type="Proteomes" id="UP000283817">
    <property type="component" value="Unassembled WGS sequence"/>
</dbReference>
<evidence type="ECO:0000256" key="1">
    <source>
        <dbReference type="ARBA" id="ARBA00022801"/>
    </source>
</evidence>
<gene>
    <name evidence="3" type="ORF">EHI47_26470</name>
</gene>
<reference evidence="3 4" key="1">
    <citation type="submission" date="2019-01" db="EMBL/GenBank/DDBJ databases">
        <title>RHIZO-ID as a novel technology for direct rhizobia identification.</title>
        <authorList>
            <person name="De Meyer S.E."/>
        </authorList>
    </citation>
    <scope>NUCLEOTIDE SEQUENCE [LARGE SCALE GENOMIC DNA]</scope>
    <source>
        <strain evidence="3 4">WSM448</strain>
    </source>
</reference>
<evidence type="ECO:0000313" key="4">
    <source>
        <dbReference type="Proteomes" id="UP000283817"/>
    </source>
</evidence>
<feature type="domain" description="Peptidase M20 dimerisation" evidence="2">
    <location>
        <begin position="192"/>
        <end position="283"/>
    </location>
</feature>